<evidence type="ECO:0000313" key="2">
    <source>
        <dbReference type="Proteomes" id="UP000282977"/>
    </source>
</evidence>
<evidence type="ECO:0000313" key="1">
    <source>
        <dbReference type="EMBL" id="RVT42110.1"/>
    </source>
</evidence>
<comment type="caution">
    <text evidence="1">The sequence shown here is derived from an EMBL/GenBank/DDBJ whole genome shotgun (WGS) entry which is preliminary data.</text>
</comment>
<sequence length="134" mass="14890">MTDPTKRLRQLIEAIYLKTVAGEITWAFNPTSDACETDLGAGSIEVVQESDDDGNYYSYVKIRNSEQEVVENIYGGTLGKGARPFNTGHKNYWELLSDLRAQSYRSAMGADKIVASMLTQLDATDLIIDDDVPF</sequence>
<organism evidence="1 2">
    <name type="scientific">Sphingobium algorifonticola</name>
    <dbReference type="NCBI Taxonomy" id="2008318"/>
    <lineage>
        <taxon>Bacteria</taxon>
        <taxon>Pseudomonadati</taxon>
        <taxon>Pseudomonadota</taxon>
        <taxon>Alphaproteobacteria</taxon>
        <taxon>Sphingomonadales</taxon>
        <taxon>Sphingomonadaceae</taxon>
        <taxon>Sphingobium</taxon>
    </lineage>
</organism>
<accession>A0A437J9P8</accession>
<keyword evidence="2" id="KW-1185">Reference proteome</keyword>
<reference evidence="1 2" key="1">
    <citation type="submission" date="2019-01" db="EMBL/GenBank/DDBJ databases">
        <authorList>
            <person name="Chen W.-M."/>
        </authorList>
    </citation>
    <scope>NUCLEOTIDE SEQUENCE [LARGE SCALE GENOMIC DNA]</scope>
    <source>
        <strain evidence="1 2">TLA-22</strain>
    </source>
</reference>
<gene>
    <name evidence="1" type="ORF">ENE74_07745</name>
</gene>
<dbReference type="EMBL" id="RZUL01000002">
    <property type="protein sequence ID" value="RVT42110.1"/>
    <property type="molecule type" value="Genomic_DNA"/>
</dbReference>
<protein>
    <submittedName>
        <fullName evidence="1">Uncharacterized protein</fullName>
    </submittedName>
</protein>
<name>A0A437J9P8_9SPHN</name>
<proteinExistence type="predicted"/>
<dbReference type="RefSeq" id="WP_127690293.1">
    <property type="nucleotide sequence ID" value="NZ_RZUL01000002.1"/>
</dbReference>
<dbReference type="AlphaFoldDB" id="A0A437J9P8"/>
<dbReference type="Proteomes" id="UP000282977">
    <property type="component" value="Unassembled WGS sequence"/>
</dbReference>